<sequence>MKTSSSGSGTSYQNPKTWGDEAKVGDIFQLDKNYPHLSEALAIGDFYIAGFNGSSNDHLFPDFGRDGDSWKHAWVETSFKAVTEANLSEGKIYGNALNQIGIRIYPTGKDAAGGTVPLSAEVIGKAGKTAALIDYTTGGALPQGWSFTRTRSNDFKLPPQVGDASSDTGNANDDTAIITLYLSCSDAAAIASFSAGVQLTMANGETASDTRQAPHGAMPIQMTAIPAIHYDGPSAAAQILIRSQRLSDVHPPDYEGWIDQYAITVQIKSEQNYIFKMDTDYAMERSPWTYQFGWLELSGPSAFTSYLWKLDYPKEYSGVRVPWSDGSQFEKVTLNGNFESNTVYITCLYVETLHVLERDPVVHWPKSNFTIYDQYGNKGLFSLVRNGKDYTIDILPGDHPAYNDGGSGGWPK</sequence>
<accession>A0A5E4XBK7</accession>
<evidence type="ECO:0000313" key="2">
    <source>
        <dbReference type="Proteomes" id="UP000343317"/>
    </source>
</evidence>
<dbReference type="EMBL" id="CABPSM010000012">
    <property type="protein sequence ID" value="VVE33653.1"/>
    <property type="molecule type" value="Genomic_DNA"/>
</dbReference>
<keyword evidence="2" id="KW-1185">Reference proteome</keyword>
<name>A0A5E4XBK7_9BURK</name>
<protein>
    <submittedName>
        <fullName evidence="1">Uncharacterized protein</fullName>
    </submittedName>
</protein>
<dbReference type="RefSeq" id="WP_150621858.1">
    <property type="nucleotide sequence ID" value="NZ_CABPSM010000012.1"/>
</dbReference>
<dbReference type="AlphaFoldDB" id="A0A5E4XBK7"/>
<gene>
    <name evidence="1" type="ORF">PHO31112_03765</name>
</gene>
<organism evidence="1 2">
    <name type="scientific">Pandoraea horticolens</name>
    <dbReference type="NCBI Taxonomy" id="2508298"/>
    <lineage>
        <taxon>Bacteria</taxon>
        <taxon>Pseudomonadati</taxon>
        <taxon>Pseudomonadota</taxon>
        <taxon>Betaproteobacteria</taxon>
        <taxon>Burkholderiales</taxon>
        <taxon>Burkholderiaceae</taxon>
        <taxon>Pandoraea</taxon>
    </lineage>
</organism>
<dbReference type="Proteomes" id="UP000343317">
    <property type="component" value="Unassembled WGS sequence"/>
</dbReference>
<evidence type="ECO:0000313" key="1">
    <source>
        <dbReference type="EMBL" id="VVE33653.1"/>
    </source>
</evidence>
<proteinExistence type="predicted"/>
<reference evidence="1 2" key="1">
    <citation type="submission" date="2019-08" db="EMBL/GenBank/DDBJ databases">
        <authorList>
            <person name="Peeters C."/>
        </authorList>
    </citation>
    <scope>NUCLEOTIDE SEQUENCE [LARGE SCALE GENOMIC DNA]</scope>
    <source>
        <strain evidence="1 2">LMG 31112</strain>
    </source>
</reference>